<dbReference type="RefSeq" id="WP_077865241.1">
    <property type="nucleotide sequence ID" value="NZ_LZYZ01000003.1"/>
</dbReference>
<sequence>MNNNLGVTSNKMISIIHKAINTVDKRLLNHGQRVAYIMLNLLKADGSYSEEEILKICFVSILHDIGAYKVAERDKLAAIDIITPFNHAIYGALFIKYFSPLGHLYKIVLTHHFTVKYYRDRHMEIVSKEGLLLNFADYLDRIYLNNQVIEKLHEEKQKKHYLKEHINLFIEADKKYQFIEKLIDGTYITELDRFFEKGYFTREKVVAYSKMLAYCIDFRSEATVIHTITVEAISEQIAKIYGLDDEKVELIKVAATLHDIGKIAIPVEILEKPGKLTQAEFEIMKSHSKIGYDILSGLNIDDIRDIGTLHHEKLDGNGYPFGLKAEQISVEMRIVAISDIVSALVGVRSYKEGFNKEKIIKILKEMSDNNKIDSTITHLFIQNYDYIIDEAKKQCADLMDKYLNIQNEYKETLKYFS</sequence>
<dbReference type="Pfam" id="PF13487">
    <property type="entry name" value="HD_5"/>
    <property type="match status" value="1"/>
</dbReference>
<dbReference type="STRING" id="169679.CSACC_15820"/>
<dbReference type="Proteomes" id="UP000191154">
    <property type="component" value="Unassembled WGS sequence"/>
</dbReference>
<keyword evidence="2" id="KW-0378">Hydrolase</keyword>
<gene>
    <name evidence="2" type="primary">rpfG_5</name>
    <name evidence="2" type="ORF">CLOSAC_19480</name>
</gene>
<dbReference type="EC" id="3.1.4.52" evidence="2"/>
<comment type="caution">
    <text evidence="2">The sequence shown here is derived from an EMBL/GenBank/DDBJ whole genome shotgun (WGS) entry which is preliminary data.</text>
</comment>
<dbReference type="InterPro" id="IPR006674">
    <property type="entry name" value="HD_domain"/>
</dbReference>
<dbReference type="PROSITE" id="PS51832">
    <property type="entry name" value="HD_GYP"/>
    <property type="match status" value="1"/>
</dbReference>
<evidence type="ECO:0000313" key="2">
    <source>
        <dbReference type="EMBL" id="OOM13862.1"/>
    </source>
</evidence>
<dbReference type="InterPro" id="IPR006675">
    <property type="entry name" value="HDIG_dom"/>
</dbReference>
<dbReference type="InterPro" id="IPR003607">
    <property type="entry name" value="HD/PDEase_dom"/>
</dbReference>
<reference evidence="2 3" key="1">
    <citation type="submission" date="2016-05" db="EMBL/GenBank/DDBJ databases">
        <title>Microbial solvent formation.</title>
        <authorList>
            <person name="Poehlein A."/>
            <person name="Montoya Solano J.D."/>
            <person name="Flitsch S."/>
            <person name="Krabben P."/>
            <person name="Duerre P."/>
            <person name="Daniel R."/>
        </authorList>
    </citation>
    <scope>NUCLEOTIDE SEQUENCE [LARGE SCALE GENOMIC DNA]</scope>
    <source>
        <strain evidence="2 3">L1-8</strain>
    </source>
</reference>
<dbReference type="NCBIfam" id="TIGR00277">
    <property type="entry name" value="HDIG"/>
    <property type="match status" value="1"/>
</dbReference>
<dbReference type="SMART" id="SM00471">
    <property type="entry name" value="HDc"/>
    <property type="match status" value="2"/>
</dbReference>
<feature type="domain" description="HD-GYP" evidence="1">
    <location>
        <begin position="201"/>
        <end position="396"/>
    </location>
</feature>
<evidence type="ECO:0000313" key="3">
    <source>
        <dbReference type="Proteomes" id="UP000191154"/>
    </source>
</evidence>
<dbReference type="AlphaFoldDB" id="A0A1S8NBV4"/>
<dbReference type="InterPro" id="IPR037522">
    <property type="entry name" value="HD_GYP_dom"/>
</dbReference>
<accession>A0A1S8NBV4</accession>
<dbReference type="GO" id="GO:0071111">
    <property type="term" value="F:cyclic-guanylate-specific phosphodiesterase activity"/>
    <property type="evidence" value="ECO:0007669"/>
    <property type="project" value="UniProtKB-EC"/>
</dbReference>
<organism evidence="2 3">
    <name type="scientific">Clostridium saccharobutylicum</name>
    <dbReference type="NCBI Taxonomy" id="169679"/>
    <lineage>
        <taxon>Bacteria</taxon>
        <taxon>Bacillati</taxon>
        <taxon>Bacillota</taxon>
        <taxon>Clostridia</taxon>
        <taxon>Eubacteriales</taxon>
        <taxon>Clostridiaceae</taxon>
        <taxon>Clostridium</taxon>
    </lineage>
</organism>
<dbReference type="EMBL" id="LZYZ01000003">
    <property type="protein sequence ID" value="OOM13862.1"/>
    <property type="molecule type" value="Genomic_DNA"/>
</dbReference>
<dbReference type="SUPFAM" id="SSF109604">
    <property type="entry name" value="HD-domain/PDEase-like"/>
    <property type="match status" value="2"/>
</dbReference>
<dbReference type="PANTHER" id="PTHR43155:SF1">
    <property type="entry name" value="3'3'-CGAMP-SPECIFIC PHOSPHODIESTERASE 1"/>
    <property type="match status" value="1"/>
</dbReference>
<evidence type="ECO:0000259" key="1">
    <source>
        <dbReference type="PROSITE" id="PS51832"/>
    </source>
</evidence>
<dbReference type="CDD" id="cd00077">
    <property type="entry name" value="HDc"/>
    <property type="match status" value="2"/>
</dbReference>
<dbReference type="PANTHER" id="PTHR43155">
    <property type="entry name" value="CYCLIC DI-GMP PHOSPHODIESTERASE PA4108-RELATED"/>
    <property type="match status" value="1"/>
</dbReference>
<protein>
    <submittedName>
        <fullName evidence="2">Cyclic di-GMP phosphodiesterase response regulator RpfG</fullName>
        <ecNumber evidence="2">3.1.4.52</ecNumber>
    </submittedName>
</protein>
<dbReference type="Pfam" id="PF01966">
    <property type="entry name" value="HD"/>
    <property type="match status" value="1"/>
</dbReference>
<dbReference type="Gene3D" id="1.10.3210.10">
    <property type="entry name" value="Hypothetical protein af1432"/>
    <property type="match status" value="2"/>
</dbReference>
<proteinExistence type="predicted"/>
<name>A0A1S8NBV4_CLOSA</name>